<feature type="active site" description="Charge relay system" evidence="7">
    <location>
        <position position="120"/>
    </location>
</feature>
<accession>A0A9D9EXL5</accession>
<dbReference type="InterPro" id="IPR036034">
    <property type="entry name" value="PDZ_sf"/>
</dbReference>
<gene>
    <name evidence="11" type="ORF">IAC06_02845</name>
</gene>
<dbReference type="EMBL" id="JADIMI010000022">
    <property type="protein sequence ID" value="MBO8451809.1"/>
    <property type="molecule type" value="Genomic_DNA"/>
</dbReference>
<evidence type="ECO:0000256" key="3">
    <source>
        <dbReference type="ARBA" id="ARBA00022729"/>
    </source>
</evidence>
<dbReference type="InterPro" id="IPR051201">
    <property type="entry name" value="Chloro_Bact_Ser_Proteases"/>
</dbReference>
<evidence type="ECO:0000256" key="7">
    <source>
        <dbReference type="PIRSR" id="PIRSR611782-1"/>
    </source>
</evidence>
<keyword evidence="4" id="KW-0677">Repeat</keyword>
<dbReference type="Gene3D" id="2.30.42.10">
    <property type="match status" value="2"/>
</dbReference>
<keyword evidence="5" id="KW-0378">Hydrolase</keyword>
<evidence type="ECO:0000256" key="9">
    <source>
        <dbReference type="SAM" id="SignalP"/>
    </source>
</evidence>
<dbReference type="AlphaFoldDB" id="A0A9D9EXL5"/>
<evidence type="ECO:0000256" key="8">
    <source>
        <dbReference type="PIRSR" id="PIRSR611782-2"/>
    </source>
</evidence>
<evidence type="ECO:0000313" key="12">
    <source>
        <dbReference type="Proteomes" id="UP000823661"/>
    </source>
</evidence>
<name>A0A9D9EXL5_9BACT</name>
<evidence type="ECO:0000259" key="10">
    <source>
        <dbReference type="PROSITE" id="PS50106"/>
    </source>
</evidence>
<dbReference type="InterPro" id="IPR009003">
    <property type="entry name" value="Peptidase_S1_PA"/>
</dbReference>
<dbReference type="GO" id="GO:0006508">
    <property type="term" value="P:proteolysis"/>
    <property type="evidence" value="ECO:0007669"/>
    <property type="project" value="UniProtKB-KW"/>
</dbReference>
<protein>
    <submittedName>
        <fullName evidence="11">Do family serine endopeptidase</fullName>
    </submittedName>
</protein>
<dbReference type="NCBIfam" id="TIGR02037">
    <property type="entry name" value="degP_htrA_DO"/>
    <property type="match status" value="1"/>
</dbReference>
<keyword evidence="3 9" id="KW-0732">Signal</keyword>
<dbReference type="PANTHER" id="PTHR43343:SF3">
    <property type="entry name" value="PROTEASE DO-LIKE 8, CHLOROPLASTIC"/>
    <property type="match status" value="1"/>
</dbReference>
<evidence type="ECO:0000256" key="5">
    <source>
        <dbReference type="ARBA" id="ARBA00022801"/>
    </source>
</evidence>
<evidence type="ECO:0000313" key="11">
    <source>
        <dbReference type="EMBL" id="MBO8451809.1"/>
    </source>
</evidence>
<evidence type="ECO:0000256" key="2">
    <source>
        <dbReference type="ARBA" id="ARBA00022670"/>
    </source>
</evidence>
<dbReference type="Gene3D" id="2.40.10.120">
    <property type="match status" value="1"/>
</dbReference>
<dbReference type="SUPFAM" id="SSF50156">
    <property type="entry name" value="PDZ domain-like"/>
    <property type="match status" value="2"/>
</dbReference>
<organism evidence="11 12">
    <name type="scientific">Candidatus Cryptobacteroides intestinavium</name>
    <dbReference type="NCBI Taxonomy" id="2840766"/>
    <lineage>
        <taxon>Bacteria</taxon>
        <taxon>Pseudomonadati</taxon>
        <taxon>Bacteroidota</taxon>
        <taxon>Bacteroidia</taxon>
        <taxon>Bacteroidales</taxon>
        <taxon>Candidatus Cryptobacteroides</taxon>
    </lineage>
</organism>
<dbReference type="FunFam" id="2.40.10.10:FF:000001">
    <property type="entry name" value="Periplasmic serine protease DegS"/>
    <property type="match status" value="1"/>
</dbReference>
<evidence type="ECO:0000256" key="1">
    <source>
        <dbReference type="ARBA" id="ARBA00010541"/>
    </source>
</evidence>
<comment type="caution">
    <text evidence="11">The sequence shown here is derived from an EMBL/GenBank/DDBJ whole genome shotgun (WGS) entry which is preliminary data.</text>
</comment>
<proteinExistence type="inferred from homology"/>
<feature type="signal peptide" evidence="9">
    <location>
        <begin position="1"/>
        <end position="19"/>
    </location>
</feature>
<dbReference type="Pfam" id="PF13180">
    <property type="entry name" value="PDZ_2"/>
    <property type="match status" value="1"/>
</dbReference>
<keyword evidence="6" id="KW-0720">Serine protease</keyword>
<comment type="similarity">
    <text evidence="1">Belongs to the peptidase S1C family.</text>
</comment>
<feature type="binding site" evidence="8">
    <location>
        <position position="150"/>
    </location>
    <ligand>
        <name>substrate</name>
    </ligand>
</feature>
<dbReference type="InterPro" id="IPR011782">
    <property type="entry name" value="Pept_S1C_Do"/>
</dbReference>
<dbReference type="SMART" id="SM00228">
    <property type="entry name" value="PDZ"/>
    <property type="match status" value="1"/>
</dbReference>
<feature type="binding site" evidence="8">
    <location>
        <position position="120"/>
    </location>
    <ligand>
        <name>substrate</name>
    </ligand>
</feature>
<sequence>MKKGIIIAVIAAVAGAMSAWIVTKAAVAGPEQQVVVSPAGGQYRTVNLSLDDYPDFTYAAESAVDAVVYVKVVSRETTRAVPDIFDFFFGYGGTPQERERVGSGSGVIIREDGYIVTNNHVIEGATEIEVTLTNNKTFKAELIGTDPATDVALIKVDAQGLPTIPFGDSDKLRLGEWVLAIGSPYNLRSTVTAGIVSAKGRSIPDSSKEFKIESFIQTDAAVNPGNSGGALVDKAGNLVGINTAIVSQTGAYAGYSFAVPVNIVKKIVSDLIDFGSVRRAMLGVTMSPVTQEIADKMKLSSLNGVYIVEVSPGSAAEKAGVRKEDILIAIDSVKITNASSVQEMVNSFSPGDKAVLTVIRDGREKDLEVKFQGTAEENGTVTEDGSVAFYGSRIDEVSRETKERLGIKSGVEIVSVGPGKIMDAGVTEGFVILYVNDEPVSKPQDVINIIKKSKRAVFIEGLTSYGKVSYFGFGI</sequence>
<dbReference type="Proteomes" id="UP000823661">
    <property type="component" value="Unassembled WGS sequence"/>
</dbReference>
<reference evidence="11" key="1">
    <citation type="submission" date="2020-10" db="EMBL/GenBank/DDBJ databases">
        <authorList>
            <person name="Gilroy R."/>
        </authorList>
    </citation>
    <scope>NUCLEOTIDE SEQUENCE</scope>
    <source>
        <strain evidence="11">B1-20833</strain>
    </source>
</reference>
<feature type="active site" description="Charge relay system" evidence="7">
    <location>
        <position position="227"/>
    </location>
</feature>
<feature type="domain" description="PDZ" evidence="10">
    <location>
        <begin position="271"/>
        <end position="362"/>
    </location>
</feature>
<feature type="binding site" evidence="8">
    <location>
        <begin position="225"/>
        <end position="227"/>
    </location>
    <ligand>
        <name>substrate</name>
    </ligand>
</feature>
<dbReference type="InterPro" id="IPR001478">
    <property type="entry name" value="PDZ"/>
</dbReference>
<dbReference type="PROSITE" id="PS50106">
    <property type="entry name" value="PDZ"/>
    <property type="match status" value="1"/>
</dbReference>
<feature type="active site" description="Charge relay system" evidence="7">
    <location>
        <position position="150"/>
    </location>
</feature>
<keyword evidence="2" id="KW-0645">Protease</keyword>
<dbReference type="Pfam" id="PF13365">
    <property type="entry name" value="Trypsin_2"/>
    <property type="match status" value="1"/>
</dbReference>
<dbReference type="GO" id="GO:0004252">
    <property type="term" value="F:serine-type endopeptidase activity"/>
    <property type="evidence" value="ECO:0007669"/>
    <property type="project" value="InterPro"/>
</dbReference>
<dbReference type="PANTHER" id="PTHR43343">
    <property type="entry name" value="PEPTIDASE S12"/>
    <property type="match status" value="1"/>
</dbReference>
<evidence type="ECO:0000256" key="4">
    <source>
        <dbReference type="ARBA" id="ARBA00022737"/>
    </source>
</evidence>
<feature type="chain" id="PRO_5039040861" evidence="9">
    <location>
        <begin position="20"/>
        <end position="475"/>
    </location>
</feature>
<evidence type="ECO:0000256" key="6">
    <source>
        <dbReference type="ARBA" id="ARBA00022825"/>
    </source>
</evidence>
<dbReference type="PRINTS" id="PR00834">
    <property type="entry name" value="PROTEASES2C"/>
</dbReference>
<reference evidence="11" key="2">
    <citation type="journal article" date="2021" name="PeerJ">
        <title>Extensive microbial diversity within the chicken gut microbiome revealed by metagenomics and culture.</title>
        <authorList>
            <person name="Gilroy R."/>
            <person name="Ravi A."/>
            <person name="Getino M."/>
            <person name="Pursley I."/>
            <person name="Horton D.L."/>
            <person name="Alikhan N.F."/>
            <person name="Baker D."/>
            <person name="Gharbi K."/>
            <person name="Hall N."/>
            <person name="Watson M."/>
            <person name="Adriaenssens E.M."/>
            <person name="Foster-Nyarko E."/>
            <person name="Jarju S."/>
            <person name="Secka A."/>
            <person name="Antonio M."/>
            <person name="Oren A."/>
            <person name="Chaudhuri R.R."/>
            <person name="La Ragione R."/>
            <person name="Hildebrand F."/>
            <person name="Pallen M.J."/>
        </authorList>
    </citation>
    <scope>NUCLEOTIDE SEQUENCE</scope>
    <source>
        <strain evidence="11">B1-20833</strain>
    </source>
</reference>
<dbReference type="SUPFAM" id="SSF50494">
    <property type="entry name" value="Trypsin-like serine proteases"/>
    <property type="match status" value="1"/>
</dbReference>
<dbReference type="InterPro" id="IPR001940">
    <property type="entry name" value="Peptidase_S1C"/>
</dbReference>